<dbReference type="InterPro" id="IPR011009">
    <property type="entry name" value="Kinase-like_dom_sf"/>
</dbReference>
<keyword evidence="2" id="KW-0723">Serine/threonine-protein kinase</keyword>
<evidence type="ECO:0000256" key="5">
    <source>
        <dbReference type="ARBA" id="ARBA00022777"/>
    </source>
</evidence>
<keyword evidence="12" id="KW-1185">Reference proteome</keyword>
<dbReference type="AlphaFoldDB" id="A0A318D4F1"/>
<feature type="domain" description="Protein kinase" evidence="10">
    <location>
        <begin position="37"/>
        <end position="308"/>
    </location>
</feature>
<dbReference type="SMART" id="SM00220">
    <property type="entry name" value="S_TKc"/>
    <property type="match status" value="1"/>
</dbReference>
<keyword evidence="9" id="KW-0812">Transmembrane</keyword>
<dbReference type="Pfam" id="PF13424">
    <property type="entry name" value="TPR_12"/>
    <property type="match status" value="1"/>
</dbReference>
<dbReference type="InterPro" id="IPR019734">
    <property type="entry name" value="TPR_rpt"/>
</dbReference>
<dbReference type="PANTHER" id="PTHR43895:SF32">
    <property type="entry name" value="SERINE_THREONINE-PROTEIN KINASE CHK1"/>
    <property type="match status" value="1"/>
</dbReference>
<dbReference type="InterPro" id="IPR000719">
    <property type="entry name" value="Prot_kinase_dom"/>
</dbReference>
<dbReference type="InterPro" id="IPR011990">
    <property type="entry name" value="TPR-like_helical_dom_sf"/>
</dbReference>
<keyword evidence="9" id="KW-1133">Transmembrane helix</keyword>
<evidence type="ECO:0000313" key="11">
    <source>
        <dbReference type="EMBL" id="PXF62745.1"/>
    </source>
</evidence>
<evidence type="ECO:0000259" key="10">
    <source>
        <dbReference type="PROSITE" id="PS50011"/>
    </source>
</evidence>
<dbReference type="Gene3D" id="1.25.40.10">
    <property type="entry name" value="Tetratricopeptide repeat domain"/>
    <property type="match status" value="2"/>
</dbReference>
<organism evidence="11 12">
    <name type="scientific">Kangiella spongicola</name>
    <dbReference type="NCBI Taxonomy" id="796379"/>
    <lineage>
        <taxon>Bacteria</taxon>
        <taxon>Pseudomonadati</taxon>
        <taxon>Pseudomonadota</taxon>
        <taxon>Gammaproteobacteria</taxon>
        <taxon>Kangiellales</taxon>
        <taxon>Kangiellaceae</taxon>
        <taxon>Kangiella</taxon>
    </lineage>
</organism>
<dbReference type="GO" id="GO:0007165">
    <property type="term" value="P:signal transduction"/>
    <property type="evidence" value="ECO:0007669"/>
    <property type="project" value="TreeGrafter"/>
</dbReference>
<evidence type="ECO:0000313" key="12">
    <source>
        <dbReference type="Proteomes" id="UP000247689"/>
    </source>
</evidence>
<evidence type="ECO:0000256" key="6">
    <source>
        <dbReference type="ARBA" id="ARBA00022840"/>
    </source>
</evidence>
<gene>
    <name evidence="11" type="ORF">DL796_10490</name>
</gene>
<dbReference type="OrthoDB" id="9801841at2"/>
<keyword evidence="3" id="KW-0808">Transferase</keyword>
<dbReference type="PROSITE" id="PS50011">
    <property type="entry name" value="PROTEIN_KINASE_DOM"/>
    <property type="match status" value="1"/>
</dbReference>
<dbReference type="EMBL" id="QICH01000003">
    <property type="protein sequence ID" value="PXF62745.1"/>
    <property type="molecule type" value="Genomic_DNA"/>
</dbReference>
<accession>A0A318D4F1</accession>
<evidence type="ECO:0000256" key="7">
    <source>
        <dbReference type="ARBA" id="ARBA00047899"/>
    </source>
</evidence>
<dbReference type="EC" id="2.7.11.1" evidence="1"/>
<keyword evidence="4" id="KW-0547">Nucleotide-binding</keyword>
<dbReference type="RefSeq" id="WP_110201653.1">
    <property type="nucleotide sequence ID" value="NZ_QICH01000003.1"/>
</dbReference>
<dbReference type="Gene3D" id="1.10.510.10">
    <property type="entry name" value="Transferase(Phosphotransferase) domain 1"/>
    <property type="match status" value="1"/>
</dbReference>
<dbReference type="CDD" id="cd14014">
    <property type="entry name" value="STKc_PknB_like"/>
    <property type="match status" value="1"/>
</dbReference>
<dbReference type="Pfam" id="PF13432">
    <property type="entry name" value="TPR_16"/>
    <property type="match status" value="1"/>
</dbReference>
<evidence type="ECO:0000256" key="2">
    <source>
        <dbReference type="ARBA" id="ARBA00022527"/>
    </source>
</evidence>
<dbReference type="PANTHER" id="PTHR43895">
    <property type="entry name" value="CALCIUM/CALMODULIN-DEPENDENT PROTEIN KINASE KINASE-RELATED"/>
    <property type="match status" value="1"/>
</dbReference>
<keyword evidence="6" id="KW-0067">ATP-binding</keyword>
<dbReference type="Pfam" id="PF14559">
    <property type="entry name" value="TPR_19"/>
    <property type="match status" value="1"/>
</dbReference>
<protein>
    <recommendedName>
        <fullName evidence="1">non-specific serine/threonine protein kinase</fullName>
        <ecNumber evidence="1">2.7.11.1</ecNumber>
    </recommendedName>
</protein>
<evidence type="ECO:0000256" key="4">
    <source>
        <dbReference type="ARBA" id="ARBA00022741"/>
    </source>
</evidence>
<evidence type="ECO:0000256" key="1">
    <source>
        <dbReference type="ARBA" id="ARBA00012513"/>
    </source>
</evidence>
<comment type="catalytic activity">
    <reaction evidence="8">
        <text>L-seryl-[protein] + ATP = O-phospho-L-seryl-[protein] + ADP + H(+)</text>
        <dbReference type="Rhea" id="RHEA:17989"/>
        <dbReference type="Rhea" id="RHEA-COMP:9863"/>
        <dbReference type="Rhea" id="RHEA-COMP:11604"/>
        <dbReference type="ChEBI" id="CHEBI:15378"/>
        <dbReference type="ChEBI" id="CHEBI:29999"/>
        <dbReference type="ChEBI" id="CHEBI:30616"/>
        <dbReference type="ChEBI" id="CHEBI:83421"/>
        <dbReference type="ChEBI" id="CHEBI:456216"/>
        <dbReference type="EC" id="2.7.11.1"/>
    </reaction>
</comment>
<dbReference type="Pfam" id="PF13374">
    <property type="entry name" value="TPR_10"/>
    <property type="match status" value="1"/>
</dbReference>
<evidence type="ECO:0000256" key="9">
    <source>
        <dbReference type="SAM" id="Phobius"/>
    </source>
</evidence>
<comment type="catalytic activity">
    <reaction evidence="7">
        <text>L-threonyl-[protein] + ATP = O-phospho-L-threonyl-[protein] + ADP + H(+)</text>
        <dbReference type="Rhea" id="RHEA:46608"/>
        <dbReference type="Rhea" id="RHEA-COMP:11060"/>
        <dbReference type="Rhea" id="RHEA-COMP:11605"/>
        <dbReference type="ChEBI" id="CHEBI:15378"/>
        <dbReference type="ChEBI" id="CHEBI:30013"/>
        <dbReference type="ChEBI" id="CHEBI:30616"/>
        <dbReference type="ChEBI" id="CHEBI:61977"/>
        <dbReference type="ChEBI" id="CHEBI:456216"/>
        <dbReference type="EC" id="2.7.11.1"/>
    </reaction>
</comment>
<dbReference type="PROSITE" id="PS00108">
    <property type="entry name" value="PROTEIN_KINASE_ST"/>
    <property type="match status" value="1"/>
</dbReference>
<proteinExistence type="predicted"/>
<reference evidence="11 12" key="1">
    <citation type="submission" date="2018-05" db="EMBL/GenBank/DDBJ databases">
        <title>Kangiella spongicola genome sequence.</title>
        <authorList>
            <person name="Maclea K.S."/>
            <person name="Goen A.E."/>
            <person name="Kelley C."/>
            <person name="Underriner A."/>
            <person name="Silverwood T."/>
            <person name="Trachtenberg A.M."/>
        </authorList>
    </citation>
    <scope>NUCLEOTIDE SEQUENCE [LARGE SCALE GENOMIC DNA]</scope>
    <source>
        <strain evidence="11 12">ATCC BAA-2076</strain>
    </source>
</reference>
<dbReference type="SUPFAM" id="SSF48452">
    <property type="entry name" value="TPR-like"/>
    <property type="match status" value="3"/>
</dbReference>
<dbReference type="SMART" id="SM00028">
    <property type="entry name" value="TPR"/>
    <property type="match status" value="9"/>
</dbReference>
<dbReference type="GO" id="GO:0005524">
    <property type="term" value="F:ATP binding"/>
    <property type="evidence" value="ECO:0007669"/>
    <property type="project" value="UniProtKB-KW"/>
</dbReference>
<dbReference type="Proteomes" id="UP000247689">
    <property type="component" value="Unassembled WGS sequence"/>
</dbReference>
<dbReference type="InterPro" id="IPR008271">
    <property type="entry name" value="Ser/Thr_kinase_AS"/>
</dbReference>
<dbReference type="Pfam" id="PF00069">
    <property type="entry name" value="Pkinase"/>
    <property type="match status" value="1"/>
</dbReference>
<evidence type="ECO:0000256" key="3">
    <source>
        <dbReference type="ARBA" id="ARBA00022679"/>
    </source>
</evidence>
<sequence>MGHDDLDKDTKSDSLKETQILSKLATLETNSILVGRFKVLSLQGCGRFGCVYKAKDLQLDSDVAIKVLHQHLVSDTSLRNFKNEILTLRQLSHPNIVRVHEYYESDDCHFITMDWIEGDSLNDWLEKHHPLSADLIDSLVEQLIQALSVTESKGINHKDLKPENILIDEQQQLYIADFGIATAIGEKASSVIAGTPHYSPPEYLESGKVSKSIDIYAFGLILHELITGKAPYKAQTQEQLIQEKYQQQKLNLDSKYSKYNAVIGACTSPLDTARPESVAQVKELISENLKPESANKTSLKALFGLVIIAIAGIAGYFIYSSKTEEGAGKLVATAQSETKSLTILPFVTEGTSAEPWLTNGLPIFVSNELSGSPKLRIIGFERSKETLDLLGYKQPLDDAKLKVIAELTQSSYLLQTNIIAIGPTEFQVDVNLIQVVGSGLQSDSVYSFQSKKDAIAQKFNQVPQMVSNRLGLKTIEDIETLPQGISLKTLSEIEFLLGKGDLSKAKAELKGLLKATPSYARGWLQLGQIEAAEGNILSAEPALQKALEFSRENSLVKSMAQAELQLLSEDIDGAINTYQEVLKQLPNNHETRFSLAQLFIEQQSFEEAERELNTIVKSDENHPQAWYELAKVSIWQGNTQEAVDNYLVKALVTAKKLKDKQLEGDVLNAFGVAYHRLGQLDDALDYYQQGLVFRKAVKDARGVVTSLSNLAAVYAVKGDYEKAEASLLNALEENKSRNDAVKQADLFNELGVIAEEQGFYQKALDHFRASLSIRMKLDDDWLKAESLNNVAYIFFLLSDEEQATIYWEQARAYYQKVDDPVGVIRVDENMAQLDLQKGHWQKAYQSYQAALKKSEELNLLEEAIVAKAYLAKIAFLQSNFESPLQELETIKDELKDRQDVRGQVEFSLWLAEWSLLIGDYERSDAVLKELEPLMVQENNRSQQLIYQTYQARLELYRGQDSGIPQEISLDNITAKAGLEHLIYLFEYAVLSNDTDANKNMVFNRADILFKQYDLDLHKFYHLRKLILSGFYFAQHNDIEQLEQTLNRTLLLNRGVGTYWRSYQVDRLQSIYYKTNNNTAEAQESSQQAVAKITELLQQLPEQQRQHFISLQGRYFKNDNMMEQLYDK</sequence>
<dbReference type="GO" id="GO:0004674">
    <property type="term" value="F:protein serine/threonine kinase activity"/>
    <property type="evidence" value="ECO:0007669"/>
    <property type="project" value="UniProtKB-KW"/>
</dbReference>
<keyword evidence="9" id="KW-0472">Membrane</keyword>
<feature type="transmembrane region" description="Helical" evidence="9">
    <location>
        <begin position="299"/>
        <end position="319"/>
    </location>
</feature>
<keyword evidence="5" id="KW-0418">Kinase</keyword>
<comment type="caution">
    <text evidence="11">The sequence shown here is derived from an EMBL/GenBank/DDBJ whole genome shotgun (WGS) entry which is preliminary data.</text>
</comment>
<dbReference type="SUPFAM" id="SSF56112">
    <property type="entry name" value="Protein kinase-like (PK-like)"/>
    <property type="match status" value="1"/>
</dbReference>
<name>A0A318D4F1_9GAMM</name>
<evidence type="ECO:0000256" key="8">
    <source>
        <dbReference type="ARBA" id="ARBA00048679"/>
    </source>
</evidence>